<name>A0A917I1I4_9SPHI</name>
<dbReference type="InterPro" id="IPR018739">
    <property type="entry name" value="DUF2281"/>
</dbReference>
<comment type="caution">
    <text evidence="2">The sequence shown here is derived from an EMBL/GenBank/DDBJ whole genome shotgun (WGS) entry which is preliminary data.</text>
</comment>
<evidence type="ECO:0000313" key="3">
    <source>
        <dbReference type="Proteomes" id="UP000660862"/>
    </source>
</evidence>
<dbReference type="RefSeq" id="WP_188508115.1">
    <property type="nucleotide sequence ID" value="NZ_BMER01000006.1"/>
</dbReference>
<feature type="domain" description="DUF2281" evidence="1">
    <location>
        <begin position="6"/>
        <end position="65"/>
    </location>
</feature>
<dbReference type="Proteomes" id="UP000660862">
    <property type="component" value="Unassembled WGS sequence"/>
</dbReference>
<accession>A0A917I1I4</accession>
<protein>
    <recommendedName>
        <fullName evidence="1">DUF2281 domain-containing protein</fullName>
    </recommendedName>
</protein>
<reference evidence="2" key="2">
    <citation type="submission" date="2020-09" db="EMBL/GenBank/DDBJ databases">
        <authorList>
            <person name="Sun Q."/>
            <person name="Zhou Y."/>
        </authorList>
    </citation>
    <scope>NUCLEOTIDE SEQUENCE</scope>
    <source>
        <strain evidence="2">CGMCC 1.12195</strain>
    </source>
</reference>
<gene>
    <name evidence="2" type="ORF">GCM10007415_42270</name>
</gene>
<dbReference type="Pfam" id="PF10047">
    <property type="entry name" value="DUF2281"/>
    <property type="match status" value="1"/>
</dbReference>
<keyword evidence="3" id="KW-1185">Reference proteome</keyword>
<organism evidence="2 3">
    <name type="scientific">Parapedobacter pyrenivorans</name>
    <dbReference type="NCBI Taxonomy" id="1305674"/>
    <lineage>
        <taxon>Bacteria</taxon>
        <taxon>Pseudomonadati</taxon>
        <taxon>Bacteroidota</taxon>
        <taxon>Sphingobacteriia</taxon>
        <taxon>Sphingobacteriales</taxon>
        <taxon>Sphingobacteriaceae</taxon>
        <taxon>Parapedobacter</taxon>
    </lineage>
</organism>
<sequence length="66" mass="7509">MGQLTLHTKYESLPPDLKKEVNDFVDFLLNKSKPIVSKPAKFGSAKGKIKMSADFDEPLDDFKDYM</sequence>
<reference evidence="2" key="1">
    <citation type="journal article" date="2014" name="Int. J. Syst. Evol. Microbiol.">
        <title>Complete genome sequence of Corynebacterium casei LMG S-19264T (=DSM 44701T), isolated from a smear-ripened cheese.</title>
        <authorList>
            <consortium name="US DOE Joint Genome Institute (JGI-PGF)"/>
            <person name="Walter F."/>
            <person name="Albersmeier A."/>
            <person name="Kalinowski J."/>
            <person name="Ruckert C."/>
        </authorList>
    </citation>
    <scope>NUCLEOTIDE SEQUENCE</scope>
    <source>
        <strain evidence="2">CGMCC 1.12195</strain>
    </source>
</reference>
<proteinExistence type="predicted"/>
<evidence type="ECO:0000313" key="2">
    <source>
        <dbReference type="EMBL" id="GGH01689.1"/>
    </source>
</evidence>
<dbReference type="EMBL" id="BMER01000006">
    <property type="protein sequence ID" value="GGH01689.1"/>
    <property type="molecule type" value="Genomic_DNA"/>
</dbReference>
<dbReference type="AlphaFoldDB" id="A0A917I1I4"/>
<evidence type="ECO:0000259" key="1">
    <source>
        <dbReference type="Pfam" id="PF10047"/>
    </source>
</evidence>